<feature type="transmembrane region" description="Helical" evidence="10">
    <location>
        <begin position="34"/>
        <end position="58"/>
    </location>
</feature>
<evidence type="ECO:0000256" key="10">
    <source>
        <dbReference type="SAM" id="Phobius"/>
    </source>
</evidence>
<keyword evidence="4 10" id="KW-1133">Transmembrane helix</keyword>
<evidence type="ECO:0000256" key="4">
    <source>
        <dbReference type="ARBA" id="ARBA00022989"/>
    </source>
</evidence>
<dbReference type="AlphaFoldDB" id="A0A9N9N388"/>
<protein>
    <recommendedName>
        <fullName evidence="11">G-protein coupled receptors family 1 profile domain-containing protein</fullName>
    </recommendedName>
</protein>
<dbReference type="PROSITE" id="PS50262">
    <property type="entry name" value="G_PROTEIN_RECEP_F1_2"/>
    <property type="match status" value="1"/>
</dbReference>
<comment type="subcellular location">
    <subcellularLocation>
        <location evidence="1">Membrane</location>
        <topology evidence="1">Multi-pass membrane protein</topology>
    </subcellularLocation>
</comment>
<dbReference type="InterPro" id="IPR000276">
    <property type="entry name" value="GPCR_Rhodpsn"/>
</dbReference>
<dbReference type="PANTHER" id="PTHR24238:SF58">
    <property type="entry name" value="FI22604P1"/>
    <property type="match status" value="1"/>
</dbReference>
<reference evidence="12" key="1">
    <citation type="submission" date="2022-01" db="EMBL/GenBank/DDBJ databases">
        <authorList>
            <person name="King R."/>
        </authorList>
    </citation>
    <scope>NUCLEOTIDE SEQUENCE</scope>
</reference>
<feature type="transmembrane region" description="Helical" evidence="10">
    <location>
        <begin position="70"/>
        <end position="89"/>
    </location>
</feature>
<feature type="transmembrane region" description="Helical" evidence="10">
    <location>
        <begin position="201"/>
        <end position="223"/>
    </location>
</feature>
<organism evidence="12 13">
    <name type="scientific">Ceutorhynchus assimilis</name>
    <name type="common">cabbage seed weevil</name>
    <dbReference type="NCBI Taxonomy" id="467358"/>
    <lineage>
        <taxon>Eukaryota</taxon>
        <taxon>Metazoa</taxon>
        <taxon>Ecdysozoa</taxon>
        <taxon>Arthropoda</taxon>
        <taxon>Hexapoda</taxon>
        <taxon>Insecta</taxon>
        <taxon>Pterygota</taxon>
        <taxon>Neoptera</taxon>
        <taxon>Endopterygota</taxon>
        <taxon>Coleoptera</taxon>
        <taxon>Polyphaga</taxon>
        <taxon>Cucujiformia</taxon>
        <taxon>Curculionidae</taxon>
        <taxon>Ceutorhynchinae</taxon>
        <taxon>Ceutorhynchus</taxon>
    </lineage>
</organism>
<feature type="domain" description="G-protein coupled receptors family 1 profile" evidence="11">
    <location>
        <begin position="49"/>
        <end position="337"/>
    </location>
</feature>
<evidence type="ECO:0000256" key="9">
    <source>
        <dbReference type="RuleBase" id="RU000688"/>
    </source>
</evidence>
<feature type="non-terminal residue" evidence="12">
    <location>
        <position position="1"/>
    </location>
</feature>
<feature type="transmembrane region" description="Helical" evidence="10">
    <location>
        <begin position="151"/>
        <end position="176"/>
    </location>
</feature>
<dbReference type="Gene3D" id="1.20.1070.10">
    <property type="entry name" value="Rhodopsin 7-helix transmembrane proteins"/>
    <property type="match status" value="1"/>
</dbReference>
<keyword evidence="8 9" id="KW-0807">Transducer</keyword>
<evidence type="ECO:0000256" key="1">
    <source>
        <dbReference type="ARBA" id="ARBA00004141"/>
    </source>
</evidence>
<gene>
    <name evidence="12" type="ORF">CEUTPL_LOCUS14487</name>
</gene>
<dbReference type="OrthoDB" id="5957382at2759"/>
<evidence type="ECO:0000313" key="13">
    <source>
        <dbReference type="Proteomes" id="UP001152799"/>
    </source>
</evidence>
<sequence length="415" mass="48168">LNYFSAGYLQIDDSKRRDAPSESFFKVIYIDITFYYWLLLIISVVAIVANLFVVRSVLIRKYKYLQKTCIISLAISDILTVVTFCINYLDLLGKPLNFVWSSGEFLCWYNPVGQVLGNLLSSLALLVIALDRYHNVIYALNKAWNPKLWKCIVGVLLSWGLCLGISYPMATFYFHIPLRLPNGKDVYMCTGTSTTRGDITFYYVLVAALFFVPLITMFLSFYYKIAFLVWKHRKPVGSRTKIEELEVSSSTKAPSDLPNIITNNVKKKKNMQMQRKIRTFKIVIVLIFAFIFCRMPYWLYWLLKMLTPIRNSDAMWRLTLTFTALNLLNCAMNPFLYTYLNQSIYVCRKINECICTTCCCCFSNAEFDEYEKGKPFAEGVMGKVVATVEQPKANPYYERFPQVPHFPKYTSINRF</sequence>
<keyword evidence="13" id="KW-1185">Reference proteome</keyword>
<dbReference type="GO" id="GO:0008188">
    <property type="term" value="F:neuropeptide receptor activity"/>
    <property type="evidence" value="ECO:0007669"/>
    <property type="project" value="TreeGrafter"/>
</dbReference>
<feature type="transmembrane region" description="Helical" evidence="10">
    <location>
        <begin position="279"/>
        <end position="300"/>
    </location>
</feature>
<evidence type="ECO:0000256" key="3">
    <source>
        <dbReference type="ARBA" id="ARBA00022692"/>
    </source>
</evidence>
<dbReference type="Proteomes" id="UP001152799">
    <property type="component" value="Chromosome 9"/>
</dbReference>
<keyword evidence="6 10" id="KW-0472">Membrane</keyword>
<dbReference type="SUPFAM" id="SSF81321">
    <property type="entry name" value="Family A G protein-coupled receptor-like"/>
    <property type="match status" value="1"/>
</dbReference>
<dbReference type="PANTHER" id="PTHR24238">
    <property type="entry name" value="G-PROTEIN COUPLED RECEPTOR"/>
    <property type="match status" value="1"/>
</dbReference>
<keyword evidence="5 9" id="KW-0297">G-protein coupled receptor</keyword>
<dbReference type="PROSITE" id="PS00237">
    <property type="entry name" value="G_PROTEIN_RECEP_F1_1"/>
    <property type="match status" value="1"/>
</dbReference>
<dbReference type="Pfam" id="PF00001">
    <property type="entry name" value="7tm_1"/>
    <property type="match status" value="1"/>
</dbReference>
<evidence type="ECO:0000256" key="5">
    <source>
        <dbReference type="ARBA" id="ARBA00023040"/>
    </source>
</evidence>
<keyword evidence="7 9" id="KW-0675">Receptor</keyword>
<comment type="similarity">
    <text evidence="2 9">Belongs to the G-protein coupled receptor 1 family.</text>
</comment>
<dbReference type="InterPro" id="IPR017452">
    <property type="entry name" value="GPCR_Rhodpsn_7TM"/>
</dbReference>
<dbReference type="CDD" id="cd00637">
    <property type="entry name" value="7tm_classA_rhodopsin-like"/>
    <property type="match status" value="1"/>
</dbReference>
<proteinExistence type="inferred from homology"/>
<evidence type="ECO:0000259" key="11">
    <source>
        <dbReference type="PROSITE" id="PS50262"/>
    </source>
</evidence>
<accession>A0A9N9N388</accession>
<evidence type="ECO:0000313" key="12">
    <source>
        <dbReference type="EMBL" id="CAG9774104.1"/>
    </source>
</evidence>
<name>A0A9N9N388_9CUCU</name>
<dbReference type="EMBL" id="OU892285">
    <property type="protein sequence ID" value="CAG9774104.1"/>
    <property type="molecule type" value="Genomic_DNA"/>
</dbReference>
<evidence type="ECO:0000256" key="8">
    <source>
        <dbReference type="ARBA" id="ARBA00023224"/>
    </source>
</evidence>
<keyword evidence="3 9" id="KW-0812">Transmembrane</keyword>
<evidence type="ECO:0000256" key="6">
    <source>
        <dbReference type="ARBA" id="ARBA00023136"/>
    </source>
</evidence>
<feature type="transmembrane region" description="Helical" evidence="10">
    <location>
        <begin position="109"/>
        <end position="130"/>
    </location>
</feature>
<evidence type="ECO:0000256" key="7">
    <source>
        <dbReference type="ARBA" id="ARBA00023170"/>
    </source>
</evidence>
<dbReference type="PRINTS" id="PR00237">
    <property type="entry name" value="GPCRRHODOPSN"/>
</dbReference>
<dbReference type="GO" id="GO:0005886">
    <property type="term" value="C:plasma membrane"/>
    <property type="evidence" value="ECO:0007669"/>
    <property type="project" value="TreeGrafter"/>
</dbReference>
<evidence type="ECO:0000256" key="2">
    <source>
        <dbReference type="ARBA" id="ARBA00010663"/>
    </source>
</evidence>
<feature type="transmembrane region" description="Helical" evidence="10">
    <location>
        <begin position="320"/>
        <end position="340"/>
    </location>
</feature>